<dbReference type="KEGG" id="egl:EGR_10779"/>
<dbReference type="GeneID" id="36346494"/>
<dbReference type="CTD" id="36346494"/>
<proteinExistence type="predicted"/>
<organism evidence="1 2">
    <name type="scientific">Echinococcus granulosus</name>
    <name type="common">Hydatid tapeworm</name>
    <dbReference type="NCBI Taxonomy" id="6210"/>
    <lineage>
        <taxon>Eukaryota</taxon>
        <taxon>Metazoa</taxon>
        <taxon>Spiralia</taxon>
        <taxon>Lophotrochozoa</taxon>
        <taxon>Platyhelminthes</taxon>
        <taxon>Cestoda</taxon>
        <taxon>Eucestoda</taxon>
        <taxon>Cyclophyllidea</taxon>
        <taxon>Taeniidae</taxon>
        <taxon>Echinococcus</taxon>
        <taxon>Echinococcus granulosus group</taxon>
    </lineage>
</organism>
<dbReference type="RefSeq" id="XP_024345553.1">
    <property type="nucleotide sequence ID" value="XM_024500028.1"/>
</dbReference>
<comment type="caution">
    <text evidence="1">The sequence shown here is derived from an EMBL/GenBank/DDBJ whole genome shotgun (WGS) entry which is preliminary data.</text>
</comment>
<dbReference type="Proteomes" id="UP000019149">
    <property type="component" value="Unassembled WGS sequence"/>
</dbReference>
<evidence type="ECO:0000313" key="2">
    <source>
        <dbReference type="Proteomes" id="UP000019149"/>
    </source>
</evidence>
<keyword evidence="2" id="KW-1185">Reference proteome</keyword>
<dbReference type="EMBL" id="APAU02000268">
    <property type="protein sequence ID" value="EUB54357.1"/>
    <property type="molecule type" value="Genomic_DNA"/>
</dbReference>
<sequence>MSLQLLRHGATNTETCKAISPKYDSACSVKQHGCVEADETLLSRLHDAGGY</sequence>
<protein>
    <submittedName>
        <fullName evidence="1">Uncharacterized protein</fullName>
    </submittedName>
</protein>
<gene>
    <name evidence="1" type="ORF">EGR_10779</name>
</gene>
<reference evidence="1 2" key="1">
    <citation type="journal article" date="2013" name="Nat. Genet.">
        <title>The genome of the hydatid tapeworm Echinococcus granulosus.</title>
        <authorList>
            <person name="Zheng H."/>
            <person name="Zhang W."/>
            <person name="Zhang L."/>
            <person name="Zhang Z."/>
            <person name="Li J."/>
            <person name="Lu G."/>
            <person name="Zhu Y."/>
            <person name="Wang Y."/>
            <person name="Huang Y."/>
            <person name="Liu J."/>
            <person name="Kang H."/>
            <person name="Chen J."/>
            <person name="Wang L."/>
            <person name="Chen A."/>
            <person name="Yu S."/>
            <person name="Gao Z."/>
            <person name="Jin L."/>
            <person name="Gu W."/>
            <person name="Wang Z."/>
            <person name="Zhao L."/>
            <person name="Shi B."/>
            <person name="Wen H."/>
            <person name="Lin R."/>
            <person name="Jones M.K."/>
            <person name="Brejova B."/>
            <person name="Vinar T."/>
            <person name="Zhao G."/>
            <person name="McManus D.P."/>
            <person name="Chen Z."/>
            <person name="Zhou Y."/>
            <person name="Wang S."/>
        </authorList>
    </citation>
    <scope>NUCLEOTIDE SEQUENCE [LARGE SCALE GENOMIC DNA]</scope>
</reference>
<evidence type="ECO:0000313" key="1">
    <source>
        <dbReference type="EMBL" id="EUB54357.1"/>
    </source>
</evidence>
<name>W6U7L4_ECHGR</name>
<dbReference type="AlphaFoldDB" id="W6U7L4"/>
<accession>W6U7L4</accession>